<dbReference type="InterPro" id="IPR000550">
    <property type="entry name" value="Hppk"/>
</dbReference>
<dbReference type="EC" id="2.7.6.3" evidence="3"/>
<name>A0ABY6MPF8_9BACT</name>
<evidence type="ECO:0000256" key="11">
    <source>
        <dbReference type="ARBA" id="ARBA00029766"/>
    </source>
</evidence>
<dbReference type="PANTHER" id="PTHR43071:SF1">
    <property type="entry name" value="2-AMINO-4-HYDROXY-6-HYDROXYMETHYLDIHYDROPTERIDINE PYROPHOSPHOKINASE"/>
    <property type="match status" value="1"/>
</dbReference>
<keyword evidence="9" id="KW-0289">Folate biosynthesis</keyword>
<dbReference type="NCBIfam" id="TIGR01498">
    <property type="entry name" value="folK"/>
    <property type="match status" value="1"/>
</dbReference>
<proteinExistence type="inferred from homology"/>
<evidence type="ECO:0000259" key="13">
    <source>
        <dbReference type="Pfam" id="PF01288"/>
    </source>
</evidence>
<keyword evidence="5 14" id="KW-0808">Transferase</keyword>
<feature type="domain" description="7,8-dihydro-6-hydroxymethylpterin-pyrophosphokinase" evidence="13">
    <location>
        <begin position="13"/>
        <end position="138"/>
    </location>
</feature>
<organism evidence="14 15">
    <name type="scientific">Algoriphagus halophytocola</name>
    <dbReference type="NCBI Taxonomy" id="2991499"/>
    <lineage>
        <taxon>Bacteria</taxon>
        <taxon>Pseudomonadati</taxon>
        <taxon>Bacteroidota</taxon>
        <taxon>Cytophagia</taxon>
        <taxon>Cytophagales</taxon>
        <taxon>Cyclobacteriaceae</taxon>
        <taxon>Algoriphagus</taxon>
    </lineage>
</organism>
<reference evidence="14" key="1">
    <citation type="submission" date="2022-10" db="EMBL/GenBank/DDBJ databases">
        <title>Algoriphagus sp. a novel bacteria isolate from halophytes salicornia europaea.</title>
        <authorList>
            <person name="Peng Y."/>
            <person name="Jiang L."/>
            <person name="Lee J."/>
        </authorList>
    </citation>
    <scope>NUCLEOTIDE SEQUENCE</scope>
    <source>
        <strain evidence="14">TR-M5</strain>
    </source>
</reference>
<evidence type="ECO:0000256" key="12">
    <source>
        <dbReference type="ARBA" id="ARBA00033413"/>
    </source>
</evidence>
<keyword evidence="15" id="KW-1185">Reference proteome</keyword>
<evidence type="ECO:0000256" key="5">
    <source>
        <dbReference type="ARBA" id="ARBA00022679"/>
    </source>
</evidence>
<dbReference type="PANTHER" id="PTHR43071">
    <property type="entry name" value="2-AMINO-4-HYDROXY-6-HYDROXYMETHYLDIHYDROPTERIDINE PYROPHOSPHOKINASE"/>
    <property type="match status" value="1"/>
</dbReference>
<evidence type="ECO:0000256" key="3">
    <source>
        <dbReference type="ARBA" id="ARBA00013253"/>
    </source>
</evidence>
<evidence type="ECO:0000256" key="1">
    <source>
        <dbReference type="ARBA" id="ARBA00005051"/>
    </source>
</evidence>
<evidence type="ECO:0000256" key="7">
    <source>
        <dbReference type="ARBA" id="ARBA00022777"/>
    </source>
</evidence>
<keyword evidence="8" id="KW-0067">ATP-binding</keyword>
<evidence type="ECO:0000313" key="14">
    <source>
        <dbReference type="EMBL" id="UZD24616.1"/>
    </source>
</evidence>
<evidence type="ECO:0000256" key="8">
    <source>
        <dbReference type="ARBA" id="ARBA00022840"/>
    </source>
</evidence>
<evidence type="ECO:0000256" key="6">
    <source>
        <dbReference type="ARBA" id="ARBA00022741"/>
    </source>
</evidence>
<keyword evidence="6" id="KW-0547">Nucleotide-binding</keyword>
<gene>
    <name evidence="14" type="primary">folK</name>
    <name evidence="14" type="ORF">OM944_08965</name>
</gene>
<dbReference type="Pfam" id="PF01288">
    <property type="entry name" value="HPPK"/>
    <property type="match status" value="1"/>
</dbReference>
<dbReference type="CDD" id="cd00483">
    <property type="entry name" value="HPPK"/>
    <property type="match status" value="1"/>
</dbReference>
<sequence length="167" mass="18879">MNTIRPMTENAVLILGGNRGAREELLKAAVEAVGASNTIVKQSKIYETAAWGGVAKGPFLNQVIEIKTKLRAEELLELIQHIEKRLGRKRAEPWGDRTMDIDILFFGKTIIATDLLQVPHPFISQRKFVLVPLAEILPDFMHPVLGKSSQEMLRECEDKSQVKEYER</sequence>
<keyword evidence="7" id="KW-0418">Kinase</keyword>
<comment type="similarity">
    <text evidence="2">Belongs to the HPPK family.</text>
</comment>
<dbReference type="InterPro" id="IPR035907">
    <property type="entry name" value="Hppk_sf"/>
</dbReference>
<evidence type="ECO:0000256" key="10">
    <source>
        <dbReference type="ARBA" id="ARBA00029409"/>
    </source>
</evidence>
<dbReference type="GO" id="GO:0003848">
    <property type="term" value="F:2-amino-4-hydroxy-6-hydroxymethyldihydropteridine diphosphokinase activity"/>
    <property type="evidence" value="ECO:0007669"/>
    <property type="project" value="UniProtKB-EC"/>
</dbReference>
<evidence type="ECO:0000313" key="15">
    <source>
        <dbReference type="Proteomes" id="UP001163156"/>
    </source>
</evidence>
<dbReference type="SUPFAM" id="SSF55083">
    <property type="entry name" value="6-hydroxymethyl-7,8-dihydropterin pyrophosphokinase, HPPK"/>
    <property type="match status" value="1"/>
</dbReference>
<evidence type="ECO:0000256" key="4">
    <source>
        <dbReference type="ARBA" id="ARBA00016218"/>
    </source>
</evidence>
<dbReference type="Gene3D" id="3.30.70.560">
    <property type="entry name" value="7,8-Dihydro-6-hydroxymethylpterin-pyrophosphokinase HPPK"/>
    <property type="match status" value="1"/>
</dbReference>
<dbReference type="Proteomes" id="UP001163156">
    <property type="component" value="Chromosome"/>
</dbReference>
<dbReference type="RefSeq" id="WP_264811325.1">
    <property type="nucleotide sequence ID" value="NZ_CP110226.1"/>
</dbReference>
<evidence type="ECO:0000256" key="2">
    <source>
        <dbReference type="ARBA" id="ARBA00005810"/>
    </source>
</evidence>
<comment type="pathway">
    <text evidence="1">Cofactor biosynthesis; tetrahydrofolate biosynthesis; 2-amino-4-hydroxy-6-hydroxymethyl-7,8-dihydropteridine diphosphate from 7,8-dihydroneopterin triphosphate: step 4/4.</text>
</comment>
<comment type="function">
    <text evidence="10">Catalyzes the transfer of pyrophosphate from adenosine triphosphate (ATP) to 6-hydroxymethyl-7,8-dihydropterin, an enzymatic step in folate biosynthesis pathway.</text>
</comment>
<dbReference type="EMBL" id="CP110226">
    <property type="protein sequence ID" value="UZD24616.1"/>
    <property type="molecule type" value="Genomic_DNA"/>
</dbReference>
<accession>A0ABY6MPF8</accession>
<protein>
    <recommendedName>
        <fullName evidence="4">2-amino-4-hydroxy-6-hydroxymethyldihydropteridine pyrophosphokinase</fullName>
        <ecNumber evidence="3">2.7.6.3</ecNumber>
    </recommendedName>
    <alternativeName>
        <fullName evidence="11">6-hydroxymethyl-7,8-dihydropterin pyrophosphokinase</fullName>
    </alternativeName>
    <alternativeName>
        <fullName evidence="12">7,8-dihydro-6-hydroxymethylpterin-pyrophosphokinase</fullName>
    </alternativeName>
</protein>
<evidence type="ECO:0000256" key="9">
    <source>
        <dbReference type="ARBA" id="ARBA00022909"/>
    </source>
</evidence>